<dbReference type="EMBL" id="CAMXCT020001317">
    <property type="protein sequence ID" value="CAL1142325.1"/>
    <property type="molecule type" value="Genomic_DNA"/>
</dbReference>
<dbReference type="GO" id="GO:0016491">
    <property type="term" value="F:oxidoreductase activity"/>
    <property type="evidence" value="ECO:0007669"/>
    <property type="project" value="InterPro"/>
</dbReference>
<sequence length="1158" mass="123905">MPRQGMRKKQRERAQAAKKVKKTELKETQGAPQSPKAVESRAADMEAVLAKGEANEKLFELANRPKVAINVAGSSLEVVQDRSTQEHSGGVVWETALFLLRYLERRVLPGLRAASKPRVVELGSGCGLLGLGLARLGCQVTLTDQLCALPNLQSNVEAAGTTAKVQALSWGDPSDVAAVCSQGPVDLVVGSDVVFAMRFVEPLLQTIEALLQGQTSGCCWLCLQRRDPDAHALLLQKAPETFTVEEFSFEGLAGLETACALECLLLKLTPKEAKGFSQLSLPVSKAESFNALGPMPPAAWELVSLWSEVWDAPRFRGRERVQHAALSREAISPLLKLAASCVVALQQQLKGTVQHGAYGASRELLVAAIDGGENGPRALADPHGRPADFVRALSKAAFMTGDGEYSEGLSESQLDQLLDQLCASQLEQAASLVRDPSARLRVAMEKLQAAVEEVLASPPEEGDLAAVAQRLMLVQRLERAAEDASAMLVKDNSSTEVESSQAVDTVDTVDTTESTMEPMEESGDGHNGHAEDAEDLGKGGVHQRDMRKGHRKLMEGVQVDTAFVAPSPAGPAVTVAHGASVPPVPAQSARRSASSQGTARGAAVMPLYAAGIAVASLRKGKRSRTLRCAVASDAPRRPRVAVVGAGWGGLGAAKALCENGCEVTLFDGGQPGDSMSTPSGKPFEAGTRGFWRDYPNMTSILKEIGLEESELFTDFTESAFYSPEGLEATAPVFDKAPELPSPLGQVLASFSRFKRLPLADRLSITGLLLAMIDFTRDEETFKAYDRMTAHELFIRCGLSRRLVDDFLKPTLLVGLFKPPEELSAAVTMELLYFYALAHQSSFDVRWLKKGTVSETLMSPMLDHLVTQHGLTLRGNTFVEGLDLDGDRVSGLRCRSRGGGSEVMEDLDAVVLALGAGGLRAVLRGSPQLAKLCPNLSAAGSLGGVDVMSARIWFDRTVPTETPANVFSRFRGLRGAGGTFFMLDQLQPDAEALWAGAPAGSVVACDFYNAGALLPLNDEEILRLLTEELLPAAVPAFGNAKVVDSHVMRFPAAVSWFSPGSYEKRPTLETPLKNLVCAGDWVRMGDREHGAKGLCQERALVSGLEAANLLARRGVLGASKEHDVIPVRDDELQVQLGRAANKTVAQVLGPLGLSSPWVR</sequence>
<dbReference type="Proteomes" id="UP001152797">
    <property type="component" value="Unassembled WGS sequence"/>
</dbReference>
<dbReference type="InterPro" id="IPR050464">
    <property type="entry name" value="Zeta_carotene_desat/Oxidored"/>
</dbReference>
<dbReference type="InterPro" id="IPR002937">
    <property type="entry name" value="Amino_oxidase"/>
</dbReference>
<name>A0A9P1CC86_9DINO</name>
<dbReference type="EMBL" id="CAMXCT010001317">
    <property type="protein sequence ID" value="CAI3988950.1"/>
    <property type="molecule type" value="Genomic_DNA"/>
</dbReference>
<feature type="compositionally biased region" description="Basic residues" evidence="1">
    <location>
        <begin position="1"/>
        <end position="21"/>
    </location>
</feature>
<feature type="region of interest" description="Disordered" evidence="1">
    <location>
        <begin position="488"/>
        <end position="548"/>
    </location>
</feature>
<evidence type="ECO:0000259" key="2">
    <source>
        <dbReference type="Pfam" id="PF01593"/>
    </source>
</evidence>
<dbReference type="Pfam" id="PF01593">
    <property type="entry name" value="Amino_oxidase"/>
    <property type="match status" value="1"/>
</dbReference>
<proteinExistence type="predicted"/>
<evidence type="ECO:0000313" key="5">
    <source>
        <dbReference type="Proteomes" id="UP001152797"/>
    </source>
</evidence>
<feature type="compositionally biased region" description="Polar residues" evidence="1">
    <location>
        <begin position="491"/>
        <end position="502"/>
    </location>
</feature>
<dbReference type="AlphaFoldDB" id="A0A9P1CC86"/>
<dbReference type="InterPro" id="IPR029063">
    <property type="entry name" value="SAM-dependent_MTases_sf"/>
</dbReference>
<dbReference type="InterPro" id="IPR019410">
    <property type="entry name" value="Methyltransf_16"/>
</dbReference>
<feature type="domain" description="Amine oxidase" evidence="2">
    <location>
        <begin position="649"/>
        <end position="1108"/>
    </location>
</feature>
<dbReference type="Gene3D" id="3.50.50.60">
    <property type="entry name" value="FAD/NAD(P)-binding domain"/>
    <property type="match status" value="1"/>
</dbReference>
<evidence type="ECO:0000313" key="3">
    <source>
        <dbReference type="EMBL" id="CAI3988950.1"/>
    </source>
</evidence>
<reference evidence="4 5" key="2">
    <citation type="submission" date="2024-05" db="EMBL/GenBank/DDBJ databases">
        <authorList>
            <person name="Chen Y."/>
            <person name="Shah S."/>
            <person name="Dougan E. K."/>
            <person name="Thang M."/>
            <person name="Chan C."/>
        </authorList>
    </citation>
    <scope>NUCLEOTIDE SEQUENCE [LARGE SCALE GENOMIC DNA]</scope>
</reference>
<protein>
    <submittedName>
        <fullName evidence="4">15-cis-phytoene desaturase, chloroplastic/chromoplastic</fullName>
    </submittedName>
</protein>
<reference evidence="3" key="1">
    <citation type="submission" date="2022-10" db="EMBL/GenBank/DDBJ databases">
        <authorList>
            <person name="Chen Y."/>
            <person name="Dougan E. K."/>
            <person name="Chan C."/>
            <person name="Rhodes N."/>
            <person name="Thang M."/>
        </authorList>
    </citation>
    <scope>NUCLEOTIDE SEQUENCE</scope>
</reference>
<evidence type="ECO:0000313" key="4">
    <source>
        <dbReference type="EMBL" id="CAL4776262.1"/>
    </source>
</evidence>
<dbReference type="SUPFAM" id="SSF51905">
    <property type="entry name" value="FAD/NAD(P)-binding domain"/>
    <property type="match status" value="1"/>
</dbReference>
<dbReference type="EMBL" id="CAMXCT030001317">
    <property type="protein sequence ID" value="CAL4776262.1"/>
    <property type="molecule type" value="Genomic_DNA"/>
</dbReference>
<gene>
    <name evidence="3" type="ORF">C1SCF055_LOCUS16061</name>
</gene>
<organism evidence="3">
    <name type="scientific">Cladocopium goreaui</name>
    <dbReference type="NCBI Taxonomy" id="2562237"/>
    <lineage>
        <taxon>Eukaryota</taxon>
        <taxon>Sar</taxon>
        <taxon>Alveolata</taxon>
        <taxon>Dinophyceae</taxon>
        <taxon>Suessiales</taxon>
        <taxon>Symbiodiniaceae</taxon>
        <taxon>Cladocopium</taxon>
    </lineage>
</organism>
<comment type="caution">
    <text evidence="3">The sequence shown here is derived from an EMBL/GenBank/DDBJ whole genome shotgun (WGS) entry which is preliminary data.</text>
</comment>
<feature type="compositionally biased region" description="Basic and acidic residues" evidence="1">
    <location>
        <begin position="523"/>
        <end position="546"/>
    </location>
</feature>
<feature type="compositionally biased region" description="Low complexity" evidence="1">
    <location>
        <begin position="503"/>
        <end position="517"/>
    </location>
</feature>
<dbReference type="SUPFAM" id="SSF53335">
    <property type="entry name" value="S-adenosyl-L-methionine-dependent methyltransferases"/>
    <property type="match status" value="1"/>
</dbReference>
<feature type="region of interest" description="Disordered" evidence="1">
    <location>
        <begin position="1"/>
        <end position="40"/>
    </location>
</feature>
<evidence type="ECO:0000256" key="1">
    <source>
        <dbReference type="SAM" id="MobiDB-lite"/>
    </source>
</evidence>
<accession>A0A9P1CC86</accession>
<dbReference type="OrthoDB" id="2219495at2759"/>
<dbReference type="InterPro" id="IPR036188">
    <property type="entry name" value="FAD/NAD-bd_sf"/>
</dbReference>
<dbReference type="PANTHER" id="PTHR42923">
    <property type="entry name" value="PROTOPORPHYRINOGEN OXIDASE"/>
    <property type="match status" value="1"/>
</dbReference>
<dbReference type="Gene3D" id="3.40.50.150">
    <property type="entry name" value="Vaccinia Virus protein VP39"/>
    <property type="match status" value="1"/>
</dbReference>
<dbReference type="PANTHER" id="PTHR42923:SF46">
    <property type="entry name" value="AMINE OXIDASE"/>
    <property type="match status" value="1"/>
</dbReference>
<keyword evidence="5" id="KW-1185">Reference proteome</keyword>
<dbReference type="Pfam" id="PF10294">
    <property type="entry name" value="Methyltransf_16"/>
    <property type="match status" value="1"/>
</dbReference>